<gene>
    <name evidence="3" type="ORF">A3F84_02700</name>
</gene>
<evidence type="ECO:0000313" key="3">
    <source>
        <dbReference type="EMBL" id="OGG53585.1"/>
    </source>
</evidence>
<evidence type="ECO:0000259" key="2">
    <source>
        <dbReference type="Pfam" id="PF19543"/>
    </source>
</evidence>
<accession>A0A1F6CWR4</accession>
<organism evidence="3 4">
    <name type="scientific">Handelsmanbacteria sp. (strain RIFCSPLOWO2_12_FULL_64_10)</name>
    <dbReference type="NCBI Taxonomy" id="1817868"/>
    <lineage>
        <taxon>Bacteria</taxon>
        <taxon>Candidatus Handelsmaniibacteriota</taxon>
    </lineage>
</organism>
<evidence type="ECO:0000313" key="4">
    <source>
        <dbReference type="Proteomes" id="UP000178606"/>
    </source>
</evidence>
<dbReference type="Proteomes" id="UP000178606">
    <property type="component" value="Unassembled WGS sequence"/>
</dbReference>
<dbReference type="InterPro" id="IPR045711">
    <property type="entry name" value="GH123-like_N"/>
</dbReference>
<sequence length="547" mass="61636">MSSIHLVALPGAVRVGPTGAFQGEGTAEVACARNEVGSFQVVVTAMGGHLQQVEAEVSALRAEKGGEVPAGRITLYREVFVPVRYSSPRATLPPDFYPDPLVPFVNPYTGEPIRGPQWREGKLAGARFGGGGFDLWEGHHQPLWVDIAVPEGTPPGAYTGVIRVRARNADPAEMPIALTVWDFALPDGPTHENHFGGFRSVARYHKLDPGSGQFRLLEDRYIEAMAGHRLNPPLPTRLHPGVGEDGGIQVDEALGRDLTAFVGRYHLTNIEIPRAPFKDALGADREKAIRFYRTWHAYLEKKGWAKGAYLYMLDEPNDPEAYERVRRLGALVREAAPRIRRLVVEQTYAQDPAWGVLDGAVDIWCPLFAFIHEPDVKRVQRQGDEVWSYTALVQAAPRYHPDYEAVKDDHPPYWQADFPALSYRIAPWLNRRYGITGLLYWSTVHWFSPDRNPWDDPGFRIRWNGDGFLFYPGDDAGIEGPITSIRLKYLRDGMQDYEYFAILEGRGGKGVVEEVVRDAVPTWGAWNQDPYHLLRLRRRLAEEIVRR</sequence>
<proteinExistence type="predicted"/>
<reference evidence="3 4" key="1">
    <citation type="journal article" date="2016" name="Nat. Commun.">
        <title>Thousands of microbial genomes shed light on interconnected biogeochemical processes in an aquifer system.</title>
        <authorList>
            <person name="Anantharaman K."/>
            <person name="Brown C.T."/>
            <person name="Hug L.A."/>
            <person name="Sharon I."/>
            <person name="Castelle C.J."/>
            <person name="Probst A.J."/>
            <person name="Thomas B.C."/>
            <person name="Singh A."/>
            <person name="Wilkins M.J."/>
            <person name="Karaoz U."/>
            <person name="Brodie E.L."/>
            <person name="Williams K.H."/>
            <person name="Hubbard S.S."/>
            <person name="Banfield J.F."/>
        </authorList>
    </citation>
    <scope>NUCLEOTIDE SEQUENCE [LARGE SCALE GENOMIC DNA]</scope>
    <source>
        <strain evidence="4">RIFCSPLOWO2_12_FULL_64_10</strain>
    </source>
</reference>
<dbReference type="Pfam" id="PF19543">
    <property type="entry name" value="GH123_N"/>
    <property type="match status" value="1"/>
</dbReference>
<feature type="domain" description="Glycoside hydrolase 123-like N-terminal" evidence="2">
    <location>
        <begin position="136"/>
        <end position="191"/>
    </location>
</feature>
<evidence type="ECO:0000259" key="1">
    <source>
        <dbReference type="Pfam" id="PF13320"/>
    </source>
</evidence>
<feature type="domain" description="Glycoside hydrolase 123 catalytic" evidence="1">
    <location>
        <begin position="292"/>
        <end position="503"/>
    </location>
</feature>
<name>A0A1F6CWR4_HANXR</name>
<dbReference type="Pfam" id="PF13320">
    <property type="entry name" value="GH123_cat"/>
    <property type="match status" value="1"/>
</dbReference>
<dbReference type="EMBL" id="MFKF01000118">
    <property type="protein sequence ID" value="OGG53585.1"/>
    <property type="molecule type" value="Genomic_DNA"/>
</dbReference>
<comment type="caution">
    <text evidence="3">The sequence shown here is derived from an EMBL/GenBank/DDBJ whole genome shotgun (WGS) entry which is preliminary data.</text>
</comment>
<dbReference type="InterPro" id="IPR025150">
    <property type="entry name" value="GH123_cat"/>
</dbReference>
<protein>
    <submittedName>
        <fullName evidence="3">Uncharacterized protein</fullName>
    </submittedName>
</protein>
<dbReference type="AlphaFoldDB" id="A0A1F6CWR4"/>